<organism evidence="2 3">
    <name type="scientific">Pseudanabaena mucicola FACHB-723</name>
    <dbReference type="NCBI Taxonomy" id="2692860"/>
    <lineage>
        <taxon>Bacteria</taxon>
        <taxon>Bacillati</taxon>
        <taxon>Cyanobacteriota</taxon>
        <taxon>Cyanophyceae</taxon>
        <taxon>Pseudanabaenales</taxon>
        <taxon>Pseudanabaenaceae</taxon>
        <taxon>Pseudanabaena</taxon>
    </lineage>
</organism>
<sequence>MENESEISSADPTSTQTKPTDPKKDKLRFGLLAVLVSSSLLIWVRSLVDGNIGQPTPFIFPEQINFAKAQTQKLVAKPNDIVDSQDFFGKPKYLFGKKYQYLIDGLPIEPIWYLRKLWQGA</sequence>
<name>A0ABR7ZS91_9CYAN</name>
<accession>A0ABR7ZS91</accession>
<feature type="compositionally biased region" description="Polar residues" evidence="1">
    <location>
        <begin position="1"/>
        <end position="10"/>
    </location>
</feature>
<gene>
    <name evidence="2" type="ORF">H6F41_01560</name>
</gene>
<evidence type="ECO:0000313" key="3">
    <source>
        <dbReference type="Proteomes" id="UP000642094"/>
    </source>
</evidence>
<keyword evidence="3" id="KW-1185">Reference proteome</keyword>
<evidence type="ECO:0000313" key="2">
    <source>
        <dbReference type="EMBL" id="MBD2186828.1"/>
    </source>
</evidence>
<evidence type="ECO:0000256" key="1">
    <source>
        <dbReference type="SAM" id="MobiDB-lite"/>
    </source>
</evidence>
<comment type="caution">
    <text evidence="2">The sequence shown here is derived from an EMBL/GenBank/DDBJ whole genome shotgun (WGS) entry which is preliminary data.</text>
</comment>
<proteinExistence type="predicted"/>
<reference evidence="2 3" key="1">
    <citation type="journal article" date="2020" name="ISME J.">
        <title>Comparative genomics reveals insights into cyanobacterial evolution and habitat adaptation.</title>
        <authorList>
            <person name="Chen M.Y."/>
            <person name="Teng W.K."/>
            <person name="Zhao L."/>
            <person name="Hu C.X."/>
            <person name="Zhou Y.K."/>
            <person name="Han B.P."/>
            <person name="Song L.R."/>
            <person name="Shu W.S."/>
        </authorList>
    </citation>
    <scope>NUCLEOTIDE SEQUENCE [LARGE SCALE GENOMIC DNA]</scope>
    <source>
        <strain evidence="2 3">FACHB-723</strain>
    </source>
</reference>
<feature type="region of interest" description="Disordered" evidence="1">
    <location>
        <begin position="1"/>
        <end position="24"/>
    </location>
</feature>
<dbReference type="EMBL" id="JACJQB010000002">
    <property type="protein sequence ID" value="MBD2186828.1"/>
    <property type="molecule type" value="Genomic_DNA"/>
</dbReference>
<dbReference type="RefSeq" id="WP_190401726.1">
    <property type="nucleotide sequence ID" value="NZ_JACJQB010000002.1"/>
</dbReference>
<protein>
    <submittedName>
        <fullName evidence="2">Uncharacterized protein</fullName>
    </submittedName>
</protein>
<dbReference type="Proteomes" id="UP000642094">
    <property type="component" value="Unassembled WGS sequence"/>
</dbReference>